<dbReference type="PROSITE" id="PS00611">
    <property type="entry name" value="HISOL_DEHYDROGENASE"/>
    <property type="match status" value="1"/>
</dbReference>
<feature type="binding site" evidence="8 11">
    <location>
        <position position="123"/>
    </location>
    <ligand>
        <name>NAD(+)</name>
        <dbReference type="ChEBI" id="CHEBI:57540"/>
    </ligand>
</feature>
<keyword evidence="8" id="KW-0028">Amino-acid biosynthesis</keyword>
<feature type="binding site" evidence="8 12">
    <location>
        <position position="409"/>
    </location>
    <ligand>
        <name>substrate</name>
    </ligand>
</feature>
<dbReference type="PANTHER" id="PTHR21256">
    <property type="entry name" value="HISTIDINOL DEHYDROGENASE HDH"/>
    <property type="match status" value="1"/>
</dbReference>
<evidence type="ECO:0000256" key="8">
    <source>
        <dbReference type="HAMAP-Rule" id="MF_01024"/>
    </source>
</evidence>
<dbReference type="CDD" id="cd06572">
    <property type="entry name" value="Histidinol_dh"/>
    <property type="match status" value="1"/>
</dbReference>
<dbReference type="UniPathway" id="UPA00031">
    <property type="reaction ID" value="UER00014"/>
</dbReference>
<dbReference type="NCBIfam" id="TIGR00069">
    <property type="entry name" value="hisD"/>
    <property type="match status" value="1"/>
</dbReference>
<dbReference type="AlphaFoldDB" id="S1P1M0"/>
<dbReference type="PIRSF" id="PIRSF000099">
    <property type="entry name" value="Histidinol_dh"/>
    <property type="match status" value="1"/>
</dbReference>
<dbReference type="PRINTS" id="PR00083">
    <property type="entry name" value="HOLDHDRGNASE"/>
</dbReference>
<dbReference type="GO" id="GO:0004399">
    <property type="term" value="F:histidinol dehydrogenase activity"/>
    <property type="evidence" value="ECO:0007669"/>
    <property type="project" value="UniProtKB-UniRule"/>
</dbReference>
<dbReference type="Pfam" id="PF00815">
    <property type="entry name" value="Histidinol_dh"/>
    <property type="match status" value="1"/>
</dbReference>
<gene>
    <name evidence="8" type="primary">hisD</name>
    <name evidence="15" type="ORF">OMK_02300</name>
</gene>
<keyword evidence="16" id="KW-1185">Reference proteome</keyword>
<dbReference type="eggNOG" id="COG0141">
    <property type="taxonomic scope" value="Bacteria"/>
</dbReference>
<dbReference type="SUPFAM" id="SSF53720">
    <property type="entry name" value="ALDH-like"/>
    <property type="match status" value="1"/>
</dbReference>
<comment type="cofactor">
    <cofactor evidence="8 13">
        <name>Zn(2+)</name>
        <dbReference type="ChEBI" id="CHEBI:29105"/>
    </cofactor>
    <text evidence="8 13">Binds 1 zinc ion per subunit.</text>
</comment>
<evidence type="ECO:0000256" key="5">
    <source>
        <dbReference type="ARBA" id="ARBA00022833"/>
    </source>
</evidence>
<keyword evidence="6 8" id="KW-0560">Oxidoreductase</keyword>
<dbReference type="GO" id="GO:0000105">
    <property type="term" value="P:L-histidine biosynthetic process"/>
    <property type="evidence" value="ECO:0007669"/>
    <property type="project" value="UniProtKB-UniRule"/>
</dbReference>
<evidence type="ECO:0000256" key="3">
    <source>
        <dbReference type="ARBA" id="ARBA00012965"/>
    </source>
</evidence>
<evidence type="ECO:0000256" key="4">
    <source>
        <dbReference type="ARBA" id="ARBA00022723"/>
    </source>
</evidence>
<feature type="binding site" evidence="8 12">
    <location>
        <position position="322"/>
    </location>
    <ligand>
        <name>substrate</name>
    </ligand>
</feature>
<evidence type="ECO:0000256" key="13">
    <source>
        <dbReference type="PIRSR" id="PIRSR000099-4"/>
    </source>
</evidence>
<feature type="binding site" evidence="8 13">
    <location>
        <position position="355"/>
    </location>
    <ligand>
        <name>Zn(2+)</name>
        <dbReference type="ChEBI" id="CHEBI:29105"/>
    </ligand>
</feature>
<evidence type="ECO:0000256" key="14">
    <source>
        <dbReference type="RuleBase" id="RU004175"/>
    </source>
</evidence>
<dbReference type="PATRIC" id="fig|1139219.3.peg.2245"/>
<evidence type="ECO:0000256" key="12">
    <source>
        <dbReference type="PIRSR" id="PIRSR000099-3"/>
    </source>
</evidence>
<feature type="active site" description="Proton acceptor" evidence="8 10">
    <location>
        <position position="322"/>
    </location>
</feature>
<reference evidence="15 16" key="1">
    <citation type="submission" date="2013-03" db="EMBL/GenBank/DDBJ databases">
        <title>The Genome Sequence of Enterococcus dispar ATCC_51266 (Illumina only assembly).</title>
        <authorList>
            <consortium name="The Broad Institute Genomics Platform"/>
            <consortium name="The Broad Institute Genome Sequencing Center for Infectious Disease"/>
            <person name="Earl A."/>
            <person name="Russ C."/>
            <person name="Gilmore M."/>
            <person name="Surin D."/>
            <person name="Walker B."/>
            <person name="Young S."/>
            <person name="Zeng Q."/>
            <person name="Gargeya S."/>
            <person name="Fitzgerald M."/>
            <person name="Haas B."/>
            <person name="Abouelleil A."/>
            <person name="Allen A.W."/>
            <person name="Alvarado L."/>
            <person name="Arachchi H.M."/>
            <person name="Berlin A.M."/>
            <person name="Chapman S.B."/>
            <person name="Gainer-Dewar J."/>
            <person name="Goldberg J."/>
            <person name="Griggs A."/>
            <person name="Gujja S."/>
            <person name="Hansen M."/>
            <person name="Howarth C."/>
            <person name="Imamovic A."/>
            <person name="Ireland A."/>
            <person name="Larimer J."/>
            <person name="McCowan C."/>
            <person name="Murphy C."/>
            <person name="Pearson M."/>
            <person name="Poon T.W."/>
            <person name="Priest M."/>
            <person name="Roberts A."/>
            <person name="Saif S."/>
            <person name="Shea T."/>
            <person name="Sisk P."/>
            <person name="Sykes S."/>
            <person name="Wortman J."/>
            <person name="Nusbaum C."/>
            <person name="Birren B."/>
        </authorList>
    </citation>
    <scope>NUCLEOTIDE SEQUENCE [LARGE SCALE GENOMIC DNA]</scope>
    <source>
        <strain evidence="15 16">ATCC 51266</strain>
    </source>
</reference>
<feature type="binding site" evidence="8 12">
    <location>
        <position position="231"/>
    </location>
    <ligand>
        <name>substrate</name>
    </ligand>
</feature>
<evidence type="ECO:0000256" key="7">
    <source>
        <dbReference type="ARBA" id="ARBA00049489"/>
    </source>
</evidence>
<keyword evidence="8 11" id="KW-0520">NAD</keyword>
<dbReference type="OrthoDB" id="9805269at2"/>
<evidence type="ECO:0000256" key="9">
    <source>
        <dbReference type="PIRNR" id="PIRNR000099"/>
    </source>
</evidence>
<keyword evidence="5 8" id="KW-0862">Zinc</keyword>
<feature type="binding site" evidence="8 11">
    <location>
        <position position="185"/>
    </location>
    <ligand>
        <name>NAD(+)</name>
        <dbReference type="ChEBI" id="CHEBI:57540"/>
    </ligand>
</feature>
<keyword evidence="8" id="KW-0368">Histidine biosynthesis</keyword>
<dbReference type="Gene3D" id="3.40.50.1980">
    <property type="entry name" value="Nitrogenase molybdenum iron protein domain"/>
    <property type="match status" value="2"/>
</dbReference>
<evidence type="ECO:0000256" key="1">
    <source>
        <dbReference type="ARBA" id="ARBA00003850"/>
    </source>
</evidence>
<dbReference type="InterPro" id="IPR001692">
    <property type="entry name" value="Histidinol_DH_CS"/>
</dbReference>
<comment type="catalytic activity">
    <reaction evidence="7 8">
        <text>L-histidinol + 2 NAD(+) + H2O = L-histidine + 2 NADH + 3 H(+)</text>
        <dbReference type="Rhea" id="RHEA:20641"/>
        <dbReference type="ChEBI" id="CHEBI:15377"/>
        <dbReference type="ChEBI" id="CHEBI:15378"/>
        <dbReference type="ChEBI" id="CHEBI:57540"/>
        <dbReference type="ChEBI" id="CHEBI:57595"/>
        <dbReference type="ChEBI" id="CHEBI:57699"/>
        <dbReference type="ChEBI" id="CHEBI:57945"/>
        <dbReference type="EC" id="1.1.1.23"/>
    </reaction>
</comment>
<comment type="similarity">
    <text evidence="2 8 9 14">Belongs to the histidinol dehydrogenase family.</text>
</comment>
<dbReference type="GO" id="GO:0051287">
    <property type="term" value="F:NAD binding"/>
    <property type="evidence" value="ECO:0007669"/>
    <property type="project" value="InterPro"/>
</dbReference>
<dbReference type="InterPro" id="IPR022695">
    <property type="entry name" value="Histidinol_DH_monofunct"/>
</dbReference>
<dbReference type="InterPro" id="IPR012131">
    <property type="entry name" value="Hstdl_DH"/>
</dbReference>
<protein>
    <recommendedName>
        <fullName evidence="3 8">Histidinol dehydrogenase</fullName>
        <shortName evidence="8">HDH</shortName>
        <ecNumber evidence="3 8">1.1.1.23</ecNumber>
    </recommendedName>
</protein>
<feature type="binding site" evidence="8 13">
    <location>
        <position position="414"/>
    </location>
    <ligand>
        <name>Zn(2+)</name>
        <dbReference type="ChEBI" id="CHEBI:29105"/>
    </ligand>
</feature>
<organism evidence="15 16">
    <name type="scientific">Enterococcus dispar ATCC 51266</name>
    <dbReference type="NCBI Taxonomy" id="1139219"/>
    <lineage>
        <taxon>Bacteria</taxon>
        <taxon>Bacillati</taxon>
        <taxon>Bacillota</taxon>
        <taxon>Bacilli</taxon>
        <taxon>Lactobacillales</taxon>
        <taxon>Enterococcaceae</taxon>
        <taxon>Enterococcus</taxon>
    </lineage>
</organism>
<proteinExistence type="inferred from homology"/>
<feature type="binding site" evidence="8 12">
    <location>
        <position position="256"/>
    </location>
    <ligand>
        <name>substrate</name>
    </ligand>
</feature>
<evidence type="ECO:0000313" key="16">
    <source>
        <dbReference type="Proteomes" id="UP000014127"/>
    </source>
</evidence>
<dbReference type="GO" id="GO:0008270">
    <property type="term" value="F:zinc ion binding"/>
    <property type="evidence" value="ECO:0007669"/>
    <property type="project" value="UniProtKB-UniRule"/>
</dbReference>
<dbReference type="STRING" id="44009.RV01_GL001802"/>
<dbReference type="HAMAP" id="MF_01024">
    <property type="entry name" value="HisD"/>
    <property type="match status" value="1"/>
</dbReference>
<feature type="binding site" evidence="8 13">
    <location>
        <position position="253"/>
    </location>
    <ligand>
        <name>Zn(2+)</name>
        <dbReference type="ChEBI" id="CHEBI:29105"/>
    </ligand>
</feature>
<comment type="pathway">
    <text evidence="8">Amino-acid biosynthesis; L-histidine biosynthesis; L-histidine from 5-phospho-alpha-D-ribose 1-diphosphate: step 9/9.</text>
</comment>
<evidence type="ECO:0000256" key="2">
    <source>
        <dbReference type="ARBA" id="ARBA00010178"/>
    </source>
</evidence>
<dbReference type="PANTHER" id="PTHR21256:SF2">
    <property type="entry name" value="HISTIDINE BIOSYNTHESIS TRIFUNCTIONAL PROTEIN"/>
    <property type="match status" value="1"/>
</dbReference>
<feature type="binding site" evidence="8 11">
    <location>
        <position position="208"/>
    </location>
    <ligand>
        <name>NAD(+)</name>
        <dbReference type="ChEBI" id="CHEBI:57540"/>
    </ligand>
</feature>
<evidence type="ECO:0000256" key="11">
    <source>
        <dbReference type="PIRSR" id="PIRSR000099-2"/>
    </source>
</evidence>
<evidence type="ECO:0000256" key="10">
    <source>
        <dbReference type="PIRSR" id="PIRSR000099-1"/>
    </source>
</evidence>
<feature type="binding site" evidence="8 12">
    <location>
        <position position="414"/>
    </location>
    <ligand>
        <name>substrate</name>
    </ligand>
</feature>
<dbReference type="FunFam" id="3.40.50.1980:FF:000001">
    <property type="entry name" value="Histidinol dehydrogenase"/>
    <property type="match status" value="1"/>
</dbReference>
<name>S1P1M0_9ENTE</name>
<dbReference type="EMBL" id="AHYR01000011">
    <property type="protein sequence ID" value="EOT39304.1"/>
    <property type="molecule type" value="Genomic_DNA"/>
</dbReference>
<feature type="active site" description="Proton acceptor" evidence="8 10">
    <location>
        <position position="321"/>
    </location>
</feature>
<dbReference type="Proteomes" id="UP000014127">
    <property type="component" value="Unassembled WGS sequence"/>
</dbReference>
<comment type="caution">
    <text evidence="15">The sequence shown here is derived from an EMBL/GenBank/DDBJ whole genome shotgun (WGS) entry which is preliminary data.</text>
</comment>
<dbReference type="HOGENOM" id="CLU_006732_3_0_9"/>
<sequence>MIKILQQRDLNLNQIRTSASGSTAAYTQVVQEIIQNVQVSGDEALKEYTKKFDGAALTTFKVTAAEIEAAITACDPAFLTVLKKAQRNIAAFHEKQKDNGFMLEKQGAIMGQRVIPLAKVGIYVPGGTAAYPSTVLMNVIPAKIAGVKKIVLVTPPQPDGTVTPAILAAAKIAGADEIYKVGGAQAVAALAYGTQTIPAVDKVTGPGNIYVATAKRLVYGKVDIDMIAGPSDILIIADKTAKPAYLAADLLAQAEHDVNAQAILVTTSQEIAEATAQEVRTQTANAPRREIMTASLKKNGCIIVVPNLAAAFEITDEVAPEHLELCIEEPFAALDAVKNAGSVFLGHHTPEVLGDYLAGPNHTLPTEGTARFYSPLSVADFQKRSSYLYYGKEALKDVSDDVILFAKTEGLFAHANSIKMRKGV</sequence>
<dbReference type="GO" id="GO:0005829">
    <property type="term" value="C:cytosol"/>
    <property type="evidence" value="ECO:0007669"/>
    <property type="project" value="TreeGrafter"/>
</dbReference>
<dbReference type="RefSeq" id="WP_016173420.1">
    <property type="nucleotide sequence ID" value="NZ_ASWK01000001.1"/>
</dbReference>
<accession>S1P1M0</accession>
<feature type="binding site" evidence="8 12">
    <location>
        <position position="253"/>
    </location>
    <ligand>
        <name>substrate</name>
    </ligand>
</feature>
<dbReference type="FunFam" id="3.40.50.1980:FF:000026">
    <property type="entry name" value="Histidinol dehydrogenase"/>
    <property type="match status" value="1"/>
</dbReference>
<dbReference type="InterPro" id="IPR016161">
    <property type="entry name" value="Ald_DH/histidinol_DH"/>
</dbReference>
<dbReference type="Gene3D" id="1.20.5.1300">
    <property type="match status" value="1"/>
</dbReference>
<evidence type="ECO:0000313" key="15">
    <source>
        <dbReference type="EMBL" id="EOT39304.1"/>
    </source>
</evidence>
<feature type="binding site" evidence="8 13">
    <location>
        <position position="256"/>
    </location>
    <ligand>
        <name>Zn(2+)</name>
        <dbReference type="ChEBI" id="CHEBI:29105"/>
    </ligand>
</feature>
<keyword evidence="4 8" id="KW-0479">Metal-binding</keyword>
<comment type="function">
    <text evidence="1 8">Catalyzes the sequential NAD-dependent oxidations of L-histidinol to L-histidinaldehyde and then to L-histidine.</text>
</comment>
<evidence type="ECO:0000256" key="6">
    <source>
        <dbReference type="ARBA" id="ARBA00023002"/>
    </source>
</evidence>
<feature type="binding site" evidence="8 12">
    <location>
        <position position="355"/>
    </location>
    <ligand>
        <name>substrate</name>
    </ligand>
</feature>
<dbReference type="EC" id="1.1.1.23" evidence="3 8"/>